<evidence type="ECO:0000313" key="2">
    <source>
        <dbReference type="Proteomes" id="UP000467841"/>
    </source>
</evidence>
<gene>
    <name evidence="1" type="ORF">MERR_LOCUS17612</name>
</gene>
<name>A0A6D2IJB5_9BRAS</name>
<comment type="caution">
    <text evidence="1">The sequence shown here is derived from an EMBL/GenBank/DDBJ whole genome shotgun (WGS) entry which is preliminary data.</text>
</comment>
<accession>A0A6D2IJB5</accession>
<protein>
    <submittedName>
        <fullName evidence="1">Uncharacterized protein</fullName>
    </submittedName>
</protein>
<reference evidence="1" key="1">
    <citation type="submission" date="2020-01" db="EMBL/GenBank/DDBJ databases">
        <authorList>
            <person name="Mishra B."/>
        </authorList>
    </citation>
    <scope>NUCLEOTIDE SEQUENCE [LARGE SCALE GENOMIC DNA]</scope>
</reference>
<dbReference type="EMBL" id="CACVBM020001095">
    <property type="protein sequence ID" value="CAA7030377.1"/>
    <property type="molecule type" value="Genomic_DNA"/>
</dbReference>
<organism evidence="1 2">
    <name type="scientific">Microthlaspi erraticum</name>
    <dbReference type="NCBI Taxonomy" id="1685480"/>
    <lineage>
        <taxon>Eukaryota</taxon>
        <taxon>Viridiplantae</taxon>
        <taxon>Streptophyta</taxon>
        <taxon>Embryophyta</taxon>
        <taxon>Tracheophyta</taxon>
        <taxon>Spermatophyta</taxon>
        <taxon>Magnoliopsida</taxon>
        <taxon>eudicotyledons</taxon>
        <taxon>Gunneridae</taxon>
        <taxon>Pentapetalae</taxon>
        <taxon>rosids</taxon>
        <taxon>malvids</taxon>
        <taxon>Brassicales</taxon>
        <taxon>Brassicaceae</taxon>
        <taxon>Coluteocarpeae</taxon>
        <taxon>Microthlaspi</taxon>
    </lineage>
</organism>
<keyword evidence="2" id="KW-1185">Reference proteome</keyword>
<dbReference type="Proteomes" id="UP000467841">
    <property type="component" value="Unassembled WGS sequence"/>
</dbReference>
<proteinExistence type="predicted"/>
<sequence length="182" mass="19910">MRILPKSRFVPSPFPRAWTSTGSEIGGAQGSRLRSSSALLNLQDRGIALRRGRVSLRWMSVSSSILARFFVRRGLRLEASGISRTGGKSRRRLHFVEPGGAEYCVIDGRFVHDNELQELRNSADINGEPNCPQLYVLGGEAGEGTGCGFDGSCSTPMRSSVSRKMRFTVLPVSIRTFATSQS</sequence>
<evidence type="ECO:0000313" key="1">
    <source>
        <dbReference type="EMBL" id="CAA7030377.1"/>
    </source>
</evidence>
<dbReference type="AlphaFoldDB" id="A0A6D2IJB5"/>